<dbReference type="InterPro" id="IPR007359">
    <property type="entry name" value="SigmaE_reg_RseC_MucC"/>
</dbReference>
<dbReference type="PANTHER" id="PTHR35867">
    <property type="entry name" value="PROTEIN RSEC"/>
    <property type="match status" value="1"/>
</dbReference>
<dbReference type="Proteomes" id="UP001236258">
    <property type="component" value="Unassembled WGS sequence"/>
</dbReference>
<dbReference type="InterPro" id="IPR026268">
    <property type="entry name" value="RseC"/>
</dbReference>
<keyword evidence="1" id="KW-1133">Transmembrane helix</keyword>
<dbReference type="PANTHER" id="PTHR35867:SF1">
    <property type="entry name" value="PROTEIN RSEC"/>
    <property type="match status" value="1"/>
</dbReference>
<dbReference type="RefSeq" id="WP_305945305.1">
    <property type="nucleotide sequence ID" value="NZ_JAUZVY010000003.1"/>
</dbReference>
<evidence type="ECO:0000313" key="3">
    <source>
        <dbReference type="Proteomes" id="UP001236258"/>
    </source>
</evidence>
<keyword evidence="3" id="KW-1185">Reference proteome</keyword>
<evidence type="ECO:0000256" key="1">
    <source>
        <dbReference type="SAM" id="Phobius"/>
    </source>
</evidence>
<dbReference type="PIRSF" id="PIRSF004923">
    <property type="entry name" value="RseC"/>
    <property type="match status" value="1"/>
</dbReference>
<name>A0ABT9GQN6_9GAMM</name>
<dbReference type="Pfam" id="PF04246">
    <property type="entry name" value="RseC_MucC"/>
    <property type="match status" value="1"/>
</dbReference>
<keyword evidence="1" id="KW-0812">Transmembrane</keyword>
<proteinExistence type="predicted"/>
<gene>
    <name evidence="2" type="ORF">Q3O59_09215</name>
</gene>
<dbReference type="EMBL" id="JAUZVY010000003">
    <property type="protein sequence ID" value="MDP4529209.1"/>
    <property type="molecule type" value="Genomic_DNA"/>
</dbReference>
<feature type="transmembrane region" description="Helical" evidence="1">
    <location>
        <begin position="74"/>
        <end position="100"/>
    </location>
</feature>
<accession>A0ABT9GQN6</accession>
<keyword evidence="1" id="KW-0472">Membrane</keyword>
<feature type="transmembrane region" description="Helical" evidence="1">
    <location>
        <begin position="106"/>
        <end position="123"/>
    </location>
</feature>
<evidence type="ECO:0000313" key="2">
    <source>
        <dbReference type="EMBL" id="MDP4529209.1"/>
    </source>
</evidence>
<reference evidence="2 3" key="1">
    <citation type="submission" date="2023-08" db="EMBL/GenBank/DDBJ databases">
        <authorList>
            <person name="Joshi A."/>
            <person name="Thite S."/>
        </authorList>
    </citation>
    <scope>NUCLEOTIDE SEQUENCE [LARGE SCALE GENOMIC DNA]</scope>
    <source>
        <strain evidence="2 3">1E1</strain>
    </source>
</reference>
<sequence>MIEQIATVRKLEPGGVWLETTPVTTCHSCHASEQCGTGVVAKTFTPRRSQFFLVTTTALLPGQKVRIATTEQQLLLAAFSLYLMPLLLMITGVLLGSWLLPAVAEWIWVGLALLLLWGGYRLAGHFAHRLERDAVRLLEVLPELGLCQQPAANTAKIT</sequence>
<organism evidence="2 3">
    <name type="scientific">Alkalimonas delamerensis</name>
    <dbReference type="NCBI Taxonomy" id="265981"/>
    <lineage>
        <taxon>Bacteria</taxon>
        <taxon>Pseudomonadati</taxon>
        <taxon>Pseudomonadota</taxon>
        <taxon>Gammaproteobacteria</taxon>
        <taxon>Alkalimonas</taxon>
    </lineage>
</organism>
<comment type="caution">
    <text evidence="2">The sequence shown here is derived from an EMBL/GenBank/DDBJ whole genome shotgun (WGS) entry which is preliminary data.</text>
</comment>
<protein>
    <submittedName>
        <fullName evidence="2">SoxR reducing system RseC family protein</fullName>
    </submittedName>
</protein>